<dbReference type="Pfam" id="PF00069">
    <property type="entry name" value="Pkinase"/>
    <property type="match status" value="1"/>
</dbReference>
<dbReference type="PANTHER" id="PTHR43289">
    <property type="entry name" value="MITOGEN-ACTIVATED PROTEIN KINASE KINASE KINASE 20-RELATED"/>
    <property type="match status" value="1"/>
</dbReference>
<dbReference type="SMART" id="SM00028">
    <property type="entry name" value="TPR"/>
    <property type="match status" value="6"/>
</dbReference>
<dbReference type="Gene3D" id="1.10.510.10">
    <property type="entry name" value="Transferase(Phosphotransferase) domain 1"/>
    <property type="match status" value="1"/>
</dbReference>
<dbReference type="RefSeq" id="WP_077027128.1">
    <property type="nucleotide sequence ID" value="NZ_CP017641.1"/>
</dbReference>
<evidence type="ECO:0000256" key="4">
    <source>
        <dbReference type="ARBA" id="ARBA00022840"/>
    </source>
</evidence>
<dbReference type="Pfam" id="PF13374">
    <property type="entry name" value="TPR_10"/>
    <property type="match status" value="2"/>
</dbReference>
<dbReference type="Gene3D" id="1.25.40.10">
    <property type="entry name" value="Tetratricopeptide repeat domain"/>
    <property type="match status" value="2"/>
</dbReference>
<dbReference type="InterPro" id="IPR019734">
    <property type="entry name" value="TPR_rpt"/>
</dbReference>
<dbReference type="EMBL" id="CP017641">
    <property type="protein sequence ID" value="APZ96056.1"/>
    <property type="molecule type" value="Genomic_DNA"/>
</dbReference>
<keyword evidence="7" id="KW-0812">Transmembrane</keyword>
<dbReference type="SMART" id="SM00220">
    <property type="entry name" value="S_TKc"/>
    <property type="match status" value="1"/>
</dbReference>
<evidence type="ECO:0000256" key="6">
    <source>
        <dbReference type="PROSITE-ProRule" id="PRU10141"/>
    </source>
</evidence>
<dbReference type="InterPro" id="IPR011990">
    <property type="entry name" value="TPR-like_helical_dom_sf"/>
</dbReference>
<keyword evidence="7" id="KW-0472">Membrane</keyword>
<evidence type="ECO:0000256" key="5">
    <source>
        <dbReference type="PROSITE-ProRule" id="PRU00339"/>
    </source>
</evidence>
<dbReference type="Proteomes" id="UP000187735">
    <property type="component" value="Chromosome"/>
</dbReference>
<dbReference type="SUPFAM" id="SSF56112">
    <property type="entry name" value="Protein kinase-like (PK-like)"/>
    <property type="match status" value="1"/>
</dbReference>
<keyword evidence="3 9" id="KW-0418">Kinase</keyword>
<keyword evidence="1 9" id="KW-0808">Transferase</keyword>
<dbReference type="PANTHER" id="PTHR43289:SF6">
    <property type="entry name" value="SERINE_THREONINE-PROTEIN KINASE NEKL-3"/>
    <property type="match status" value="1"/>
</dbReference>
<dbReference type="GO" id="GO:0004674">
    <property type="term" value="F:protein serine/threonine kinase activity"/>
    <property type="evidence" value="ECO:0007669"/>
    <property type="project" value="UniProtKB-EC"/>
</dbReference>
<keyword evidence="7" id="KW-1133">Transmembrane helix</keyword>
<evidence type="ECO:0000256" key="1">
    <source>
        <dbReference type="ARBA" id="ARBA00022679"/>
    </source>
</evidence>
<dbReference type="PROSITE" id="PS50005">
    <property type="entry name" value="TPR"/>
    <property type="match status" value="1"/>
</dbReference>
<dbReference type="PROSITE" id="PS00107">
    <property type="entry name" value="PROTEIN_KINASE_ATP"/>
    <property type="match status" value="1"/>
</dbReference>
<keyword evidence="4 6" id="KW-0067">ATP-binding</keyword>
<feature type="transmembrane region" description="Helical" evidence="7">
    <location>
        <begin position="399"/>
        <end position="422"/>
    </location>
</feature>
<dbReference type="Pfam" id="PF13424">
    <property type="entry name" value="TPR_12"/>
    <property type="match status" value="1"/>
</dbReference>
<gene>
    <name evidence="9" type="primary">pknB_27</name>
    <name evidence="9" type="ORF">Fuma_05719</name>
</gene>
<dbReference type="KEGG" id="fmr:Fuma_05719"/>
<evidence type="ECO:0000259" key="8">
    <source>
        <dbReference type="PROSITE" id="PS50011"/>
    </source>
</evidence>
<evidence type="ECO:0000313" key="10">
    <source>
        <dbReference type="Proteomes" id="UP000187735"/>
    </source>
</evidence>
<protein>
    <submittedName>
        <fullName evidence="9">Serine/threonine-protein kinase PknB</fullName>
        <ecNumber evidence="9">2.7.11.1</ecNumber>
    </submittedName>
</protein>
<feature type="domain" description="Protein kinase" evidence="8">
    <location>
        <begin position="118"/>
        <end position="374"/>
    </location>
</feature>
<dbReference type="EC" id="2.7.11.1" evidence="9"/>
<feature type="binding site" evidence="6">
    <location>
        <position position="147"/>
    </location>
    <ligand>
        <name>ATP</name>
        <dbReference type="ChEBI" id="CHEBI:30616"/>
    </ligand>
</feature>
<dbReference type="InterPro" id="IPR008271">
    <property type="entry name" value="Ser/Thr_kinase_AS"/>
</dbReference>
<evidence type="ECO:0000256" key="7">
    <source>
        <dbReference type="SAM" id="Phobius"/>
    </source>
</evidence>
<reference evidence="9 10" key="1">
    <citation type="journal article" date="2016" name="Front. Microbiol.">
        <title>Fuerstia marisgermanicae gen. nov., sp. nov., an Unusual Member of the Phylum Planctomycetes from the German Wadden Sea.</title>
        <authorList>
            <person name="Kohn T."/>
            <person name="Heuer A."/>
            <person name="Jogler M."/>
            <person name="Vollmers J."/>
            <person name="Boedeker C."/>
            <person name="Bunk B."/>
            <person name="Rast P."/>
            <person name="Borchert D."/>
            <person name="Glockner I."/>
            <person name="Freese H.M."/>
            <person name="Klenk H.P."/>
            <person name="Overmann J."/>
            <person name="Kaster A.K."/>
            <person name="Rohde M."/>
            <person name="Wiegand S."/>
            <person name="Jogler C."/>
        </authorList>
    </citation>
    <scope>NUCLEOTIDE SEQUENCE [LARGE SCALE GENOMIC DNA]</scope>
    <source>
        <strain evidence="9 10">NH11</strain>
    </source>
</reference>
<dbReference type="CDD" id="cd14014">
    <property type="entry name" value="STKc_PknB_like"/>
    <property type="match status" value="1"/>
</dbReference>
<name>A0A1P8WPS0_9PLAN</name>
<dbReference type="PROSITE" id="PS00108">
    <property type="entry name" value="PROTEIN_KINASE_ST"/>
    <property type="match status" value="1"/>
</dbReference>
<evidence type="ECO:0000256" key="3">
    <source>
        <dbReference type="ARBA" id="ARBA00022777"/>
    </source>
</evidence>
<accession>A0A1P8WPS0</accession>
<dbReference type="AlphaFoldDB" id="A0A1P8WPS0"/>
<dbReference type="Gene3D" id="3.30.200.20">
    <property type="entry name" value="Phosphorylase Kinase, domain 1"/>
    <property type="match status" value="1"/>
</dbReference>
<dbReference type="InterPro" id="IPR000719">
    <property type="entry name" value="Prot_kinase_dom"/>
</dbReference>
<dbReference type="SUPFAM" id="SSF48452">
    <property type="entry name" value="TPR-like"/>
    <property type="match status" value="1"/>
</dbReference>
<keyword evidence="10" id="KW-1185">Reference proteome</keyword>
<keyword evidence="2 6" id="KW-0547">Nucleotide-binding</keyword>
<dbReference type="InterPro" id="IPR017441">
    <property type="entry name" value="Protein_kinase_ATP_BS"/>
</dbReference>
<organism evidence="9 10">
    <name type="scientific">Fuerstiella marisgermanici</name>
    <dbReference type="NCBI Taxonomy" id="1891926"/>
    <lineage>
        <taxon>Bacteria</taxon>
        <taxon>Pseudomonadati</taxon>
        <taxon>Planctomycetota</taxon>
        <taxon>Planctomycetia</taxon>
        <taxon>Planctomycetales</taxon>
        <taxon>Planctomycetaceae</taxon>
        <taxon>Fuerstiella</taxon>
    </lineage>
</organism>
<dbReference type="GO" id="GO:0005524">
    <property type="term" value="F:ATP binding"/>
    <property type="evidence" value="ECO:0007669"/>
    <property type="project" value="UniProtKB-UniRule"/>
</dbReference>
<dbReference type="InterPro" id="IPR011009">
    <property type="entry name" value="Kinase-like_dom_sf"/>
</dbReference>
<evidence type="ECO:0000313" key="9">
    <source>
        <dbReference type="EMBL" id="APZ96056.1"/>
    </source>
</evidence>
<dbReference type="OrthoDB" id="6111975at2"/>
<dbReference type="PROSITE" id="PS50011">
    <property type="entry name" value="PROTEIN_KINASE_DOM"/>
    <property type="match status" value="1"/>
</dbReference>
<dbReference type="STRING" id="1891926.Fuma_05719"/>
<evidence type="ECO:0000256" key="2">
    <source>
        <dbReference type="ARBA" id="ARBA00022741"/>
    </source>
</evidence>
<sequence>MDIETRNQIDDLCDEFDRGWKKHDPAAISSMLNRVDPELRAELFRELVQIDQERCLKSGRTMAAKNYHVHFPEHVGVLDQLVSDRKEPESAIDTKSCSDSSPWPPLPELPVLEQIGAYQLQERIGEGGMGVVYKAEHEELGRSVAIKIVAFPMADAVPRFQAEARTIAGLNHPHIVQIFETGEYQKRPYLVLELMQGGSLGDVLQDEVLSPRRAAEIVAQIASAISAAHELGVIHRDLKPANVLMDEDGNAKLCDFGLARNLNVDSQTVSGTMLGTPGFMSPEQTTGDTPTPAMDIYGLGAVLYAALTGRPPFRGVNIPDTLAMVRESDPVPVRALVPSVPVNLESICLKCLQNNPATRYASAAELAEELDAFLDGRPVKARPVGSGEKLIRWCRRKPTIAALSVGMLAAFSVGAVGIFIQWQRAEANAVAYQHQAIRAETEAARAAEEAARAEEEAATTAAVNNFVLDILAAAQNSPEGQDATIRHAVYAAIPRVDDAFEKHPRIEANVRATLGRTLRDLDQLTLSIEQYRLALKASRTAYGETAAETLHVMDRLAGSLRKTHDPACMTEAASLREFVLNQRITSLGETHPDTNSAMNNLAATWNSMGERDKAEELFRRALKLAEQGSGDTLTLRHNLAIFHARNGKLELAEQELKTVLRQAEKFMAADGEPGWEMRADVLEWRHSLANVLEDQGRLEAAKEQFAIVFDEQRELLGASHRETLETHLALSRILVGLGEFEEALSLVEPCLQLHNEKFGPERGRTMDVRNTMADALIGSERLDDAEQLLREAVAVLSKGRGSDHRYTLAAKKRLREFLASHGE</sequence>
<keyword evidence="5" id="KW-0802">TPR repeat</keyword>
<proteinExistence type="predicted"/>
<feature type="repeat" description="TPR" evidence="5">
    <location>
        <begin position="595"/>
        <end position="628"/>
    </location>
</feature>